<dbReference type="EMBL" id="JBHMCE010000002">
    <property type="protein sequence ID" value="MFB9525903.1"/>
    <property type="molecule type" value="Genomic_DNA"/>
</dbReference>
<protein>
    <submittedName>
        <fullName evidence="2">Uncharacterized protein</fullName>
    </submittedName>
</protein>
<feature type="region of interest" description="Disordered" evidence="1">
    <location>
        <begin position="81"/>
        <end position="101"/>
    </location>
</feature>
<dbReference type="Proteomes" id="UP001589646">
    <property type="component" value="Unassembled WGS sequence"/>
</dbReference>
<name>A0ABV5PRQ6_9ACTN</name>
<feature type="compositionally biased region" description="Basic and acidic residues" evidence="1">
    <location>
        <begin position="82"/>
        <end position="94"/>
    </location>
</feature>
<gene>
    <name evidence="2" type="ORF">ACFFRN_04650</name>
</gene>
<comment type="caution">
    <text evidence="2">The sequence shown here is derived from an EMBL/GenBank/DDBJ whole genome shotgun (WGS) entry which is preliminary data.</text>
</comment>
<keyword evidence="3" id="KW-1185">Reference proteome</keyword>
<proteinExistence type="predicted"/>
<reference evidence="2 3" key="1">
    <citation type="submission" date="2024-09" db="EMBL/GenBank/DDBJ databases">
        <authorList>
            <person name="Sun Q."/>
            <person name="Mori K."/>
        </authorList>
    </citation>
    <scope>NUCLEOTIDE SEQUENCE [LARGE SCALE GENOMIC DNA]</scope>
    <source>
        <strain evidence="2 3">JCM 3323</strain>
    </source>
</reference>
<evidence type="ECO:0000256" key="1">
    <source>
        <dbReference type="SAM" id="MobiDB-lite"/>
    </source>
</evidence>
<accession>A0ABV5PRQ6</accession>
<organism evidence="2 3">
    <name type="scientific">Nonomuraea roseola</name>
    <dbReference type="NCBI Taxonomy" id="46179"/>
    <lineage>
        <taxon>Bacteria</taxon>
        <taxon>Bacillati</taxon>
        <taxon>Actinomycetota</taxon>
        <taxon>Actinomycetes</taxon>
        <taxon>Streptosporangiales</taxon>
        <taxon>Streptosporangiaceae</taxon>
        <taxon>Nonomuraea</taxon>
    </lineage>
</organism>
<dbReference type="RefSeq" id="WP_346116620.1">
    <property type="nucleotide sequence ID" value="NZ_BAAAXC010000003.1"/>
</dbReference>
<evidence type="ECO:0000313" key="3">
    <source>
        <dbReference type="Proteomes" id="UP001589646"/>
    </source>
</evidence>
<sequence length="101" mass="10916">MMEHTGVDAGPAGAGRLLAEVAEEAEYARDPADKARAVREAYTAVQRVDPASLEAAVGLAVLGGAELRGHMVNRVDTGWWEEDSKPIARIPPERRRPRSRG</sequence>
<evidence type="ECO:0000313" key="2">
    <source>
        <dbReference type="EMBL" id="MFB9525903.1"/>
    </source>
</evidence>